<dbReference type="RefSeq" id="XP_018148336.1">
    <property type="nucleotide sequence ID" value="XM_018280323.1"/>
</dbReference>
<evidence type="ECO:0000256" key="6">
    <source>
        <dbReference type="SAM" id="MobiDB-lite"/>
    </source>
</evidence>
<proteinExistence type="inferred from homology"/>
<dbReference type="Gene3D" id="1.20.58.340">
    <property type="entry name" value="Magnesium transport protein CorA, transmembrane region"/>
    <property type="match status" value="2"/>
</dbReference>
<dbReference type="InterPro" id="IPR044089">
    <property type="entry name" value="Alr1-like"/>
</dbReference>
<keyword evidence="3 7" id="KW-0812">Transmembrane</keyword>
<feature type="region of interest" description="Disordered" evidence="6">
    <location>
        <begin position="237"/>
        <end position="311"/>
    </location>
</feature>
<dbReference type="STRING" id="1380566.A0A179G4J2"/>
<comment type="caution">
    <text evidence="8">The sequence shown here is derived from an EMBL/GenBank/DDBJ whole genome shotgun (WGS) entry which is preliminary data.</text>
</comment>
<keyword evidence="5 7" id="KW-0472">Membrane</keyword>
<organism evidence="8 9">
    <name type="scientific">Pochonia chlamydosporia 170</name>
    <dbReference type="NCBI Taxonomy" id="1380566"/>
    <lineage>
        <taxon>Eukaryota</taxon>
        <taxon>Fungi</taxon>
        <taxon>Dikarya</taxon>
        <taxon>Ascomycota</taxon>
        <taxon>Pezizomycotina</taxon>
        <taxon>Sordariomycetes</taxon>
        <taxon>Hypocreomycetidae</taxon>
        <taxon>Hypocreales</taxon>
        <taxon>Clavicipitaceae</taxon>
        <taxon>Pochonia</taxon>
    </lineage>
</organism>
<keyword evidence="9" id="KW-1185">Reference proteome</keyword>
<dbReference type="GO" id="GO:0000329">
    <property type="term" value="C:fungal-type vacuole membrane"/>
    <property type="evidence" value="ECO:0007669"/>
    <property type="project" value="TreeGrafter"/>
</dbReference>
<feature type="transmembrane region" description="Helical" evidence="7">
    <location>
        <begin position="797"/>
        <end position="818"/>
    </location>
</feature>
<sequence>MASNRFDTFSAASNLRAAIASQPSPSPSTGKATPDSQKPRKRKGHRGGKKKRSRRKSFAILAEDSHDEAGPSGSGLLYQVPSANLSGTSIDSEALLDHREQKPMRMRRASTIAGASPFHNPFSSTPGGSRLRSMQIPTSAEGNGERSPWDETAPLLPGSSKKGTPTGPSSYGASDAKGGRNRSRRSSRSSKNRLQLPQSAMDGWDVNHPPSVPGSPTFAAAGPELVFGDVMIRDDLSLGGGSGRHSDNEEAVSDTEGSAHDHRQDIHRRPTVDASGDVCFPAPGMSELGEEEYDAQSRDPQVHQRRGRRRRGQWPDLSVLEEWRQYEKEDRSEERRVKRITEPQLINGRLRPIRKGWFQTDEEIPYRFTYFNEEFQSTIHSQTISELVQPGSDFRELFIPDPRILSDDETSDDDDTVSLATKRQHSFNGLDVDSKLSTRQPSIAESRRGGTMSPSLDPGNASRRASPSGIKSPKDNTIPTSAPTTAEQTEKPIRYGERPVWWLDVLCPTEAEMKVIAKAFGIHPLTAEDIMLQEAREKVELFRHYYFVNYRTFDQDINSENYLEPVNMYVVVFREGVLSFHFSMTPHPANVRRRIRQLRDYLILSSDWISYAIIDDITDVFQPLIQTIEDEVDEIDENILRMHTPERDEKTAHLRDDSSSFFDSGDMLRRVGDCRKRVMSLYRLLGNKADVIKGFAKRCNERWEVAPRSEIGLYLGDIQDHIVTMTSNLGHYEKILARSHGNYLAQINIRMNERQEQTADVLGKLTVLGTIVLPMNIITGLWGMNVWVPGQEYEGDLAWFAWITAGLLLFGTACYMIAKRVYNIV</sequence>
<dbReference type="PANTHER" id="PTHR21535">
    <property type="entry name" value="MAGNESIUM AND COBALT TRANSPORT PROTEIN/MITOCHONDRIAL IMPORT INNER MEMBRANE TRANSLOCASE SUBUNIT TIM8"/>
    <property type="match status" value="1"/>
</dbReference>
<dbReference type="EMBL" id="LSBJ02000001">
    <property type="protein sequence ID" value="OAQ72253.1"/>
    <property type="molecule type" value="Genomic_DNA"/>
</dbReference>
<dbReference type="SUPFAM" id="SSF144083">
    <property type="entry name" value="Magnesium transport protein CorA, transmembrane region"/>
    <property type="match status" value="1"/>
</dbReference>
<dbReference type="PANTHER" id="PTHR21535:SF51">
    <property type="entry name" value="MANGANESE RESISTANCE PROTEIN MNR2"/>
    <property type="match status" value="1"/>
</dbReference>
<dbReference type="FunFam" id="1.20.58.340:FF:000014">
    <property type="entry name" value="CorA family metal ion transporter"/>
    <property type="match status" value="1"/>
</dbReference>
<keyword evidence="4 7" id="KW-1133">Transmembrane helix</keyword>
<dbReference type="AlphaFoldDB" id="A0A179G4J2"/>
<feature type="compositionally biased region" description="Polar residues" evidence="6">
    <location>
        <begin position="161"/>
        <end position="172"/>
    </location>
</feature>
<evidence type="ECO:0000313" key="9">
    <source>
        <dbReference type="Proteomes" id="UP000078397"/>
    </source>
</evidence>
<dbReference type="GO" id="GO:0015095">
    <property type="term" value="F:magnesium ion transmembrane transporter activity"/>
    <property type="evidence" value="ECO:0007669"/>
    <property type="project" value="InterPro"/>
</dbReference>
<dbReference type="KEGG" id="pchm:VFPPC_00273"/>
<evidence type="ECO:0000313" key="8">
    <source>
        <dbReference type="EMBL" id="OAQ72253.1"/>
    </source>
</evidence>
<evidence type="ECO:0000256" key="3">
    <source>
        <dbReference type="ARBA" id="ARBA00022692"/>
    </source>
</evidence>
<evidence type="ECO:0000256" key="5">
    <source>
        <dbReference type="ARBA" id="ARBA00023136"/>
    </source>
</evidence>
<comment type="similarity">
    <text evidence="2">Belongs to the CorA metal ion transporter (MIT) (TC 1.A.35) family.</text>
</comment>
<feature type="compositionally biased region" description="Polar residues" evidence="6">
    <location>
        <begin position="475"/>
        <end position="487"/>
    </location>
</feature>
<dbReference type="GeneID" id="28844317"/>
<dbReference type="SUPFAM" id="SSF143865">
    <property type="entry name" value="CorA soluble domain-like"/>
    <property type="match status" value="1"/>
</dbReference>
<dbReference type="Pfam" id="PF01544">
    <property type="entry name" value="CorA"/>
    <property type="match status" value="1"/>
</dbReference>
<accession>A0A179G4J2</accession>
<dbReference type="InterPro" id="IPR045863">
    <property type="entry name" value="CorA_TM1_TM2"/>
</dbReference>
<dbReference type="FunFam" id="1.20.58.340:FF:000008">
    <property type="entry name" value="CorA family metal ion transporter"/>
    <property type="match status" value="1"/>
</dbReference>
<feature type="transmembrane region" description="Helical" evidence="7">
    <location>
        <begin position="761"/>
        <end position="785"/>
    </location>
</feature>
<dbReference type="InterPro" id="IPR045861">
    <property type="entry name" value="CorA_cytoplasmic_dom"/>
</dbReference>
<dbReference type="Proteomes" id="UP000078397">
    <property type="component" value="Unassembled WGS sequence"/>
</dbReference>
<dbReference type="Gene3D" id="3.30.460.20">
    <property type="entry name" value="CorA soluble domain-like"/>
    <property type="match status" value="1"/>
</dbReference>
<evidence type="ECO:0000256" key="1">
    <source>
        <dbReference type="ARBA" id="ARBA00004141"/>
    </source>
</evidence>
<evidence type="ECO:0000256" key="2">
    <source>
        <dbReference type="ARBA" id="ARBA00009765"/>
    </source>
</evidence>
<feature type="compositionally biased region" description="Basic and acidic residues" evidence="6">
    <location>
        <begin position="257"/>
        <end position="271"/>
    </location>
</feature>
<feature type="compositionally biased region" description="Basic residues" evidence="6">
    <location>
        <begin position="39"/>
        <end position="57"/>
    </location>
</feature>
<feature type="compositionally biased region" description="Basic residues" evidence="6">
    <location>
        <begin position="179"/>
        <end position="191"/>
    </location>
</feature>
<dbReference type="GO" id="GO:0010961">
    <property type="term" value="P:intracellular magnesium ion homeostasis"/>
    <property type="evidence" value="ECO:0007669"/>
    <property type="project" value="TreeGrafter"/>
</dbReference>
<protein>
    <submittedName>
        <fullName evidence="8">CorA family metal ion transporter</fullName>
    </submittedName>
</protein>
<dbReference type="CDD" id="cd12829">
    <property type="entry name" value="Alr1p-like"/>
    <property type="match status" value="1"/>
</dbReference>
<feature type="region of interest" description="Disordered" evidence="6">
    <location>
        <begin position="14"/>
        <end position="220"/>
    </location>
</feature>
<name>A0A179G4J2_METCM</name>
<evidence type="ECO:0000256" key="7">
    <source>
        <dbReference type="SAM" id="Phobius"/>
    </source>
</evidence>
<feature type="compositionally biased region" description="Polar residues" evidence="6">
    <location>
        <begin position="81"/>
        <end position="91"/>
    </location>
</feature>
<dbReference type="InterPro" id="IPR002523">
    <property type="entry name" value="MgTranspt_CorA/ZnTranspt_ZntB"/>
</dbReference>
<comment type="subcellular location">
    <subcellularLocation>
        <location evidence="1">Membrane</location>
        <topology evidence="1">Multi-pass membrane protein</topology>
    </subcellularLocation>
</comment>
<feature type="region of interest" description="Disordered" evidence="6">
    <location>
        <begin position="430"/>
        <end position="490"/>
    </location>
</feature>
<dbReference type="OrthoDB" id="29879at2759"/>
<evidence type="ECO:0000256" key="4">
    <source>
        <dbReference type="ARBA" id="ARBA00022989"/>
    </source>
</evidence>
<gene>
    <name evidence="8" type="ORF">VFPPC_00273</name>
</gene>
<reference evidence="8 9" key="1">
    <citation type="journal article" date="2016" name="PLoS Pathog.">
        <title>Biosynthesis of antibiotic leucinostatins in bio-control fungus Purpureocillium lilacinum and their inhibition on phytophthora revealed by genome mining.</title>
        <authorList>
            <person name="Wang G."/>
            <person name="Liu Z."/>
            <person name="Lin R."/>
            <person name="Li E."/>
            <person name="Mao Z."/>
            <person name="Ling J."/>
            <person name="Yang Y."/>
            <person name="Yin W.B."/>
            <person name="Xie B."/>
        </authorList>
    </citation>
    <scope>NUCLEOTIDE SEQUENCE [LARGE SCALE GENOMIC DNA]</scope>
    <source>
        <strain evidence="8">170</strain>
    </source>
</reference>